<dbReference type="EMBL" id="RDQO01000001">
    <property type="protein sequence ID" value="RMX07833.1"/>
    <property type="molecule type" value="Genomic_DNA"/>
</dbReference>
<keyword evidence="2" id="KW-1185">Reference proteome</keyword>
<name>A0A3M6QY81_9BURK</name>
<dbReference type="Proteomes" id="UP000278006">
    <property type="component" value="Unassembled WGS sequence"/>
</dbReference>
<dbReference type="Pfam" id="PF15586">
    <property type="entry name" value="Imm8"/>
    <property type="match status" value="1"/>
</dbReference>
<proteinExistence type="predicted"/>
<dbReference type="InterPro" id="IPR028964">
    <property type="entry name" value="Imm8"/>
</dbReference>
<evidence type="ECO:0000313" key="1">
    <source>
        <dbReference type="EMBL" id="RMX07833.1"/>
    </source>
</evidence>
<organism evidence="1 2">
    <name type="scientific">Corticibacter populi</name>
    <dbReference type="NCBI Taxonomy" id="1550736"/>
    <lineage>
        <taxon>Bacteria</taxon>
        <taxon>Pseudomonadati</taxon>
        <taxon>Pseudomonadota</taxon>
        <taxon>Betaproteobacteria</taxon>
        <taxon>Burkholderiales</taxon>
        <taxon>Comamonadaceae</taxon>
        <taxon>Corticibacter</taxon>
    </lineage>
</organism>
<sequence>MDKCGWRESISTSNIKAKYASDFQSDRFTSKFSNPQPKNRGHHLQRAHGDKMKSLIIESISFGADDLSEFHPEINDNFFVSFDVIISTKDGHMSSFYQATFCTVNWLTSELKNINSLFLSRVIVVDFFDAELIKDEIKSIVNKINSYELSTKESFRSLSKFLTWEFDDLI</sequence>
<gene>
    <name evidence="1" type="ORF">D8I35_01520</name>
</gene>
<evidence type="ECO:0000313" key="2">
    <source>
        <dbReference type="Proteomes" id="UP000278006"/>
    </source>
</evidence>
<accession>A0A3M6QY81</accession>
<reference evidence="1 2" key="1">
    <citation type="submission" date="2018-10" db="EMBL/GenBank/DDBJ databases">
        <title>Draft genome of Cortibacter populi DSM10536.</title>
        <authorList>
            <person name="Bernier A.-M."/>
            <person name="Bernard K."/>
        </authorList>
    </citation>
    <scope>NUCLEOTIDE SEQUENCE [LARGE SCALE GENOMIC DNA]</scope>
    <source>
        <strain evidence="1 2">DSM 105136</strain>
    </source>
</reference>
<protein>
    <submittedName>
        <fullName evidence="1">Uncharacterized protein</fullName>
    </submittedName>
</protein>
<dbReference type="AlphaFoldDB" id="A0A3M6QY81"/>
<comment type="caution">
    <text evidence="1">The sequence shown here is derived from an EMBL/GenBank/DDBJ whole genome shotgun (WGS) entry which is preliminary data.</text>
</comment>